<evidence type="ECO:0000313" key="9">
    <source>
        <dbReference type="EMBL" id="ODN66853.1"/>
    </source>
</evidence>
<keyword evidence="3" id="KW-0479">Metal-binding</keyword>
<proteinExistence type="predicted"/>
<dbReference type="InterPro" id="IPR054582">
    <property type="entry name" value="DmmA-like_N"/>
</dbReference>
<dbReference type="PATRIC" id="fig|291169.3.peg.1409"/>
<organism evidence="9 10">
    <name type="scientific">Methylophaga muralis</name>
    <dbReference type="NCBI Taxonomy" id="291169"/>
    <lineage>
        <taxon>Bacteria</taxon>
        <taxon>Pseudomonadati</taxon>
        <taxon>Pseudomonadota</taxon>
        <taxon>Gammaproteobacteria</taxon>
        <taxon>Thiotrichales</taxon>
        <taxon>Piscirickettsiaceae</taxon>
        <taxon>Methylophaga</taxon>
    </lineage>
</organism>
<evidence type="ECO:0000256" key="1">
    <source>
        <dbReference type="ARBA" id="ARBA00022630"/>
    </source>
</evidence>
<keyword evidence="1" id="KW-0285">Flavoprotein</keyword>
<dbReference type="SUPFAM" id="SSF52343">
    <property type="entry name" value="Ferredoxin reductase-like, C-terminal NADP-linked domain"/>
    <property type="match status" value="1"/>
</dbReference>
<dbReference type="InterPro" id="IPR039261">
    <property type="entry name" value="FNR_nucleotide-bd"/>
</dbReference>
<evidence type="ECO:0000256" key="3">
    <source>
        <dbReference type="ARBA" id="ARBA00022723"/>
    </source>
</evidence>
<evidence type="ECO:0000259" key="8">
    <source>
        <dbReference type="Pfam" id="PF22290"/>
    </source>
</evidence>
<comment type="caution">
    <text evidence="9">The sequence shown here is derived from an EMBL/GenBank/DDBJ whole genome shotgun (WGS) entry which is preliminary data.</text>
</comment>
<feature type="domain" description="Dimethylamine monooxygenase subunit DmmA-like C-terminal" evidence="7">
    <location>
        <begin position="139"/>
        <end position="181"/>
    </location>
</feature>
<dbReference type="EMBL" id="MCRI01000012">
    <property type="protein sequence ID" value="ODN66853.1"/>
    <property type="molecule type" value="Genomic_DNA"/>
</dbReference>
<accession>A0A1E3GS35</accession>
<keyword evidence="10" id="KW-1185">Reference proteome</keyword>
<dbReference type="Pfam" id="PF22290">
    <property type="entry name" value="DmmA-like_N"/>
    <property type="match status" value="1"/>
</dbReference>
<evidence type="ECO:0000313" key="10">
    <source>
        <dbReference type="Proteomes" id="UP000094379"/>
    </source>
</evidence>
<dbReference type="NCBIfam" id="NF041259">
    <property type="entry name" value="mono_DmmA_fam"/>
    <property type="match status" value="1"/>
</dbReference>
<keyword evidence="6" id="KW-0411">Iron-sulfur</keyword>
<keyword evidence="5" id="KW-0408">Iron</keyword>
<dbReference type="Pfam" id="PF22289">
    <property type="entry name" value="DmmA-like_C"/>
    <property type="match status" value="1"/>
</dbReference>
<dbReference type="AlphaFoldDB" id="A0A1E3GS35"/>
<dbReference type="GO" id="GO:0016491">
    <property type="term" value="F:oxidoreductase activity"/>
    <property type="evidence" value="ECO:0007669"/>
    <property type="project" value="UniProtKB-KW"/>
</dbReference>
<evidence type="ECO:0000256" key="6">
    <source>
        <dbReference type="ARBA" id="ARBA00023014"/>
    </source>
</evidence>
<evidence type="ECO:0000256" key="2">
    <source>
        <dbReference type="ARBA" id="ARBA00022714"/>
    </source>
</evidence>
<evidence type="ECO:0000259" key="7">
    <source>
        <dbReference type="Pfam" id="PF22289"/>
    </source>
</evidence>
<name>A0A1E3GS35_9GAMM</name>
<reference evidence="9 10" key="1">
    <citation type="submission" date="2016-07" db="EMBL/GenBank/DDBJ databases">
        <title>Draft Genome Sequence of Methylophaga muralis Bur 1.</title>
        <authorList>
            <person name="Vasilenko O.V."/>
            <person name="Doronina N.V."/>
            <person name="Shmareva M.N."/>
            <person name="Tarlachkov S.V."/>
            <person name="Mustakhimov I."/>
            <person name="Trotsenko Y.A."/>
        </authorList>
    </citation>
    <scope>NUCLEOTIDE SEQUENCE [LARGE SCALE GENOMIC DNA]</scope>
    <source>
        <strain evidence="9 10">Bur 1</strain>
    </source>
</reference>
<dbReference type="STRING" id="291169.A9E74_01403"/>
<sequence length="200" mass="22214">MEKGYSIKSKPIYGTLVWQEHAMHHVVIAEGEGGKALLKLFQQKLPREPLSVLYLAADPQAEKYAVTVQKVVNEPISLSDSQAELLEALKTTLDSCYMGTQFYVAGTEGFIWSVAGVLREAGVDDKNVFKELCGSLGRRLYCVHCKTTNEDVHHNIHVCTGCGRHLIVREHFSRLMGAYMGFMIDAEVPGDIPAAEEIYP</sequence>
<dbReference type="GO" id="GO:0051537">
    <property type="term" value="F:2 iron, 2 sulfur cluster binding"/>
    <property type="evidence" value="ECO:0007669"/>
    <property type="project" value="UniProtKB-KW"/>
</dbReference>
<keyword evidence="4" id="KW-0560">Oxidoreductase</keyword>
<feature type="domain" description="Dimethylamine monooxygenase subunit DmmA-like N-terminal" evidence="8">
    <location>
        <begin position="5"/>
        <end position="128"/>
    </location>
</feature>
<dbReference type="GO" id="GO:0046872">
    <property type="term" value="F:metal ion binding"/>
    <property type="evidence" value="ECO:0007669"/>
    <property type="project" value="UniProtKB-KW"/>
</dbReference>
<protein>
    <submittedName>
        <fullName evidence="9">Uncharacterized protein</fullName>
    </submittedName>
</protein>
<dbReference type="RefSeq" id="WP_069295879.1">
    <property type="nucleotide sequence ID" value="NZ_MCRI01000012.1"/>
</dbReference>
<keyword evidence="2" id="KW-0001">2Fe-2S</keyword>
<evidence type="ECO:0000256" key="4">
    <source>
        <dbReference type="ARBA" id="ARBA00023002"/>
    </source>
</evidence>
<gene>
    <name evidence="9" type="ORF">A9E74_01403</name>
</gene>
<dbReference type="Proteomes" id="UP000094379">
    <property type="component" value="Unassembled WGS sequence"/>
</dbReference>
<evidence type="ECO:0000256" key="5">
    <source>
        <dbReference type="ARBA" id="ARBA00023004"/>
    </source>
</evidence>
<dbReference type="InterPro" id="IPR048037">
    <property type="entry name" value="DmmA-like_C"/>
</dbReference>